<proteinExistence type="predicted"/>
<dbReference type="GO" id="GO:0004896">
    <property type="term" value="F:cytokine receptor activity"/>
    <property type="evidence" value="ECO:0007669"/>
    <property type="project" value="TreeGrafter"/>
</dbReference>
<dbReference type="GO" id="GO:0019955">
    <property type="term" value="F:cytokine binding"/>
    <property type="evidence" value="ECO:0007669"/>
    <property type="project" value="TreeGrafter"/>
</dbReference>
<feature type="transmembrane region" description="Helical" evidence="6">
    <location>
        <begin position="563"/>
        <end position="586"/>
    </location>
</feature>
<dbReference type="GeneID" id="106917055"/>
<feature type="domain" description="Fibronectin type-III" evidence="7">
    <location>
        <begin position="165"/>
        <end position="260"/>
    </location>
</feature>
<dbReference type="Proteomes" id="UP000261480">
    <property type="component" value="Unplaced"/>
</dbReference>
<reference evidence="8" key="1">
    <citation type="submission" date="2025-08" db="UniProtKB">
        <authorList>
            <consortium name="Ensembl"/>
        </authorList>
    </citation>
    <scope>IDENTIFICATION</scope>
</reference>
<dbReference type="KEGG" id="pmei:106917055"/>
<dbReference type="CDD" id="cd00063">
    <property type="entry name" value="FN3"/>
    <property type="match status" value="1"/>
</dbReference>
<feature type="domain" description="Fibronectin type-III" evidence="7">
    <location>
        <begin position="463"/>
        <end position="560"/>
    </location>
</feature>
<feature type="transmembrane region" description="Helical" evidence="6">
    <location>
        <begin position="21"/>
        <end position="39"/>
    </location>
</feature>
<dbReference type="GO" id="GO:0009897">
    <property type="term" value="C:external side of plasma membrane"/>
    <property type="evidence" value="ECO:0007669"/>
    <property type="project" value="TreeGrafter"/>
</dbReference>
<keyword evidence="6" id="KW-0812">Transmembrane</keyword>
<evidence type="ECO:0000256" key="6">
    <source>
        <dbReference type="SAM" id="Phobius"/>
    </source>
</evidence>
<dbReference type="Gene3D" id="2.60.40.10">
    <property type="entry name" value="Immunoglobulins"/>
    <property type="match status" value="3"/>
</dbReference>
<keyword evidence="9" id="KW-1185">Reference proteome</keyword>
<dbReference type="SMART" id="SM00060">
    <property type="entry name" value="FN3"/>
    <property type="match status" value="4"/>
</dbReference>
<dbReference type="PANTHER" id="PTHR23036:SF193">
    <property type="entry name" value="INTERLEUKIN-6 RECEPTOR SUBUNIT BETA-LIKE"/>
    <property type="match status" value="1"/>
</dbReference>
<reference evidence="8" key="2">
    <citation type="submission" date="2025-09" db="UniProtKB">
        <authorList>
            <consortium name="Ensembl"/>
        </authorList>
    </citation>
    <scope>IDENTIFICATION</scope>
</reference>
<evidence type="ECO:0000313" key="9">
    <source>
        <dbReference type="Proteomes" id="UP000261480"/>
    </source>
</evidence>
<dbReference type="InterPro" id="IPR003961">
    <property type="entry name" value="FN3_dom"/>
</dbReference>
<keyword evidence="5" id="KW-0325">Glycoprotein</keyword>
<keyword evidence="6" id="KW-0472">Membrane</keyword>
<dbReference type="PANTHER" id="PTHR23036">
    <property type="entry name" value="CYTOKINE RECEPTOR"/>
    <property type="match status" value="1"/>
</dbReference>
<evidence type="ECO:0000256" key="1">
    <source>
        <dbReference type="ARBA" id="ARBA00022729"/>
    </source>
</evidence>
<evidence type="ECO:0000256" key="3">
    <source>
        <dbReference type="ARBA" id="ARBA00023157"/>
    </source>
</evidence>
<evidence type="ECO:0000256" key="4">
    <source>
        <dbReference type="ARBA" id="ARBA00023170"/>
    </source>
</evidence>
<keyword evidence="4" id="KW-0675">Receptor</keyword>
<evidence type="ECO:0000256" key="5">
    <source>
        <dbReference type="ARBA" id="ARBA00023180"/>
    </source>
</evidence>
<dbReference type="AlphaFoldDB" id="A0A3B3WRS7"/>
<dbReference type="Ensembl" id="ENSPMET00000007459.1">
    <property type="protein sequence ID" value="ENSPMEP00000005462.1"/>
    <property type="gene ID" value="ENSPMEG00000006840.1"/>
</dbReference>
<dbReference type="GO" id="GO:0043235">
    <property type="term" value="C:receptor complex"/>
    <property type="evidence" value="ECO:0007669"/>
    <property type="project" value="TreeGrafter"/>
</dbReference>
<keyword evidence="3" id="KW-1015">Disulfide bond</keyword>
<evidence type="ECO:0000256" key="2">
    <source>
        <dbReference type="ARBA" id="ARBA00022737"/>
    </source>
</evidence>
<organism evidence="8 9">
    <name type="scientific">Poecilia mexicana</name>
    <dbReference type="NCBI Taxonomy" id="48701"/>
    <lineage>
        <taxon>Eukaryota</taxon>
        <taxon>Metazoa</taxon>
        <taxon>Chordata</taxon>
        <taxon>Craniata</taxon>
        <taxon>Vertebrata</taxon>
        <taxon>Euteleostomi</taxon>
        <taxon>Actinopterygii</taxon>
        <taxon>Neopterygii</taxon>
        <taxon>Teleostei</taxon>
        <taxon>Neoteleostei</taxon>
        <taxon>Acanthomorphata</taxon>
        <taxon>Ovalentaria</taxon>
        <taxon>Atherinomorphae</taxon>
        <taxon>Cyprinodontiformes</taxon>
        <taxon>Poeciliidae</taxon>
        <taxon>Poeciliinae</taxon>
        <taxon>Poecilia</taxon>
    </lineage>
</organism>
<dbReference type="SUPFAM" id="SSF49265">
    <property type="entry name" value="Fibronectin type III"/>
    <property type="match status" value="2"/>
</dbReference>
<protein>
    <recommendedName>
        <fullName evidence="7">Fibronectin type-III domain-containing protein</fullName>
    </recommendedName>
</protein>
<keyword evidence="2" id="KW-0677">Repeat</keyword>
<name>A0A3B3WRS7_9TELE</name>
<dbReference type="STRING" id="48701.ENSPMEP00000005462"/>
<dbReference type="RefSeq" id="XP_014841221.1">
    <property type="nucleotide sequence ID" value="XM_014985735.1"/>
</dbReference>
<dbReference type="InterPro" id="IPR050379">
    <property type="entry name" value="Type-I_Cytokine_Rcpt"/>
</dbReference>
<dbReference type="Pfam" id="PF00041">
    <property type="entry name" value="fn3"/>
    <property type="match status" value="1"/>
</dbReference>
<keyword evidence="1" id="KW-0732">Signal</keyword>
<keyword evidence="6" id="KW-1133">Transmembrane helix</keyword>
<sequence length="764" mass="85463">MSGRGVQSGEAETKCSWLGTYMHVLVVGLILVLYAPIFTQVHVSAETCKPEENISAKYQHCGTHQDGVRDLVCFRKSKKDEKCTWESGKHGPKSYTFILQQADRGRSRGRPYCVVFYNLTEPSQKLIIYDHNFTVEVIENNAGMENCTKAVFSGSKKTLKRSCGPPIEVLLTRTSGALQVNVTWLKEDGNNKISVRYKALGSHSWNETVETQLPNTAVVEKLTPSLVYIVQIQCVTTAECSQCPWSKNHYVPSELTTQPILVSAKYTDITQKTGCRLISITWKFPVKDLYDGYRVTVWKESGEPPQAQLTTSEPEIRLILSYSAYRLNISAYNNASVSPSATHVIPQHIGANILGDGRLNVTVHNSTAFTIHWRPDLIEKYVCYVVEWMKQGHSGWYLSFFEDAIARKTVSSISEHLEPYTRYRVTLHLRPNKNTCNMKSINNSESTYGTTEFYHTEGSPVGAPANVSFHNVTLNSAVLQWSRIPEEDLRGFLLGYIIYYTEHHYQETSTAHNITVDPGSTSFHMEALKSGTAYQVQISGFTSAGEGIRSIPSVFKTDPKVNFSIRAAIAAFVVVVCLLVFGSPVIKRVKAILWPRVPNPGHSNAVQKIESPGQLKLLEALVTLKAVEEWDTKSFQILEREAVIPLSSMLPHVRTCEDDSLETAHAWSDRDGDSAADDDDTTDTLLDTQRTHFQSSPFTFAGGYTTMEMFQQFTPQWTTEGGSNTPSIEGEPEDFTVLKSMRLDYVRQFSTSPPSDSEFTPALV</sequence>
<dbReference type="InterPro" id="IPR013783">
    <property type="entry name" value="Ig-like_fold"/>
</dbReference>
<evidence type="ECO:0000259" key="7">
    <source>
        <dbReference type="PROSITE" id="PS50853"/>
    </source>
</evidence>
<dbReference type="FunFam" id="2.60.40.10:FF:000028">
    <property type="entry name" value="Neuronal cell adhesion molecule"/>
    <property type="match status" value="1"/>
</dbReference>
<dbReference type="InterPro" id="IPR036116">
    <property type="entry name" value="FN3_sf"/>
</dbReference>
<evidence type="ECO:0000313" key="8">
    <source>
        <dbReference type="Ensembl" id="ENSPMEP00000005462.1"/>
    </source>
</evidence>
<dbReference type="PROSITE" id="PS50853">
    <property type="entry name" value="FN3"/>
    <property type="match status" value="2"/>
</dbReference>
<accession>A0A3B3WRS7</accession>
<dbReference type="OrthoDB" id="5968456at2759"/>